<dbReference type="AlphaFoldDB" id="A0A1D8NKS2"/>
<dbReference type="RefSeq" id="XP_068139271.1">
    <property type="nucleotide sequence ID" value="XM_068283170.1"/>
</dbReference>
<gene>
    <name evidence="1" type="ORF">YALI1_E37295g</name>
</gene>
<reference evidence="1 2" key="1">
    <citation type="journal article" date="2016" name="PLoS ONE">
        <title>Sequence Assembly of Yarrowia lipolytica Strain W29/CLIB89 Shows Transposable Element Diversity.</title>
        <authorList>
            <person name="Magnan C."/>
            <person name="Yu J."/>
            <person name="Chang I."/>
            <person name="Jahn E."/>
            <person name="Kanomata Y."/>
            <person name="Wu J."/>
            <person name="Zeller M."/>
            <person name="Oakes M."/>
            <person name="Baldi P."/>
            <person name="Sandmeyer S."/>
        </authorList>
    </citation>
    <scope>NUCLEOTIDE SEQUENCE [LARGE SCALE GENOMIC DNA]</scope>
    <source>
        <strain evidence="2">CLIB89(W29)</strain>
    </source>
</reference>
<organism evidence="1 2">
    <name type="scientific">Yarrowia lipolytica</name>
    <name type="common">Candida lipolytica</name>
    <dbReference type="NCBI Taxonomy" id="4952"/>
    <lineage>
        <taxon>Eukaryota</taxon>
        <taxon>Fungi</taxon>
        <taxon>Dikarya</taxon>
        <taxon>Ascomycota</taxon>
        <taxon>Saccharomycotina</taxon>
        <taxon>Dipodascomycetes</taxon>
        <taxon>Dipodascales</taxon>
        <taxon>Dipodascales incertae sedis</taxon>
        <taxon>Yarrowia</taxon>
    </lineage>
</organism>
<protein>
    <submittedName>
        <fullName evidence="1">Uncharacterized protein</fullName>
    </submittedName>
</protein>
<dbReference type="GeneID" id="94583771"/>
<evidence type="ECO:0000313" key="1">
    <source>
        <dbReference type="EMBL" id="AOW06242.1"/>
    </source>
</evidence>
<accession>A0A1D8NKS2</accession>
<sequence>MDLALHLSLNDLHLADGSGMACSSHSSGWSSMAYLVGAYCCLHGSWRHESTKPGGCTCDQLVAQGTETHWVNSRLDSWKSKLFQGGIFQHLTRWLGPKDHLKAHALSKRKNVITLGIQLLLTEHCRSSIMVANQTSD</sequence>
<dbReference type="EMBL" id="CP017557">
    <property type="protein sequence ID" value="AOW06242.1"/>
    <property type="molecule type" value="Genomic_DNA"/>
</dbReference>
<name>A0A1D8NKS2_YARLL</name>
<evidence type="ECO:0000313" key="2">
    <source>
        <dbReference type="Proteomes" id="UP000182444"/>
    </source>
</evidence>
<proteinExistence type="predicted"/>
<dbReference type="Proteomes" id="UP000182444">
    <property type="component" value="Chromosome 1E"/>
</dbReference>
<dbReference type="VEuPathDB" id="FungiDB:YALI1_E37295g"/>